<feature type="transmembrane region" description="Helical" evidence="3">
    <location>
        <begin position="212"/>
        <end position="232"/>
    </location>
</feature>
<dbReference type="VEuPathDB" id="FungiDB:PV09_07089"/>
<feature type="transmembrane region" description="Helical" evidence="3">
    <location>
        <begin position="253"/>
        <end position="275"/>
    </location>
</feature>
<dbReference type="Gene3D" id="1.20.1250.20">
    <property type="entry name" value="MFS general substrate transporter like domains"/>
    <property type="match status" value="2"/>
</dbReference>
<feature type="transmembrane region" description="Helical" evidence="3">
    <location>
        <begin position="147"/>
        <end position="167"/>
    </location>
</feature>
<feature type="transmembrane region" description="Helical" evidence="3">
    <location>
        <begin position="179"/>
        <end position="200"/>
    </location>
</feature>
<gene>
    <name evidence="4" type="ORF">PV09_07089</name>
</gene>
<dbReference type="GO" id="GO:0016020">
    <property type="term" value="C:membrane"/>
    <property type="evidence" value="ECO:0007669"/>
    <property type="project" value="UniProtKB-SubCell"/>
</dbReference>
<comment type="subcellular location">
    <subcellularLocation>
        <location evidence="1">Membrane</location>
        <topology evidence="1">Multi-pass membrane protein</topology>
    </subcellularLocation>
</comment>
<evidence type="ECO:0000256" key="1">
    <source>
        <dbReference type="ARBA" id="ARBA00004141"/>
    </source>
</evidence>
<dbReference type="Pfam" id="PF07690">
    <property type="entry name" value="MFS_1"/>
    <property type="match status" value="1"/>
</dbReference>
<keyword evidence="3" id="KW-0472">Membrane</keyword>
<evidence type="ECO:0008006" key="6">
    <source>
        <dbReference type="Google" id="ProtNLM"/>
    </source>
</evidence>
<protein>
    <recommendedName>
        <fullName evidence="6">Major facilitator superfamily (MFS) profile domain-containing protein</fullName>
    </recommendedName>
</protein>
<sequence>MDSQNSYPLQRSTGYEISRDEMNVEHHERLENSARRTRLEMFLTTSDRALVLAGCALLQLPIWGFAMTYGIFQQYYIDNWSFDGSQSAVGVIGTTYNGVMYLSIPVFSMAFTRKWARYRRGAAIIGVFLSCISFIICSFSRNVWQLVLAQGVLAALGGALVYTPTTLSLGEHCSTENRAVAYGITLSCKNITGTTCPFLMQALLSRLGFQRTMWIWTGIVATTSIAAVTVIPMTKSTNADSPTLRHRKIPWDFLRHQTFYVYCIAIILQSSGYGIPQTYLNSYAHEVASISVNASTLLITLFNVPGIVSSTFFGWLSDNKFKNFSATATTFFSAISSAMATFLLWGLAGSTSDSMSLLILYSMIYGFFAGGYSATWGGVLKQMEAEAAENNEAIDTGMVYGLLNGARGIGFVAGGVAGVQLLKTGKAALATEFGYETKYGPLILYTGLATGFGGWSIAFHGKTLLRGLRMRLLG</sequence>
<feature type="transmembrane region" description="Helical" evidence="3">
    <location>
        <begin position="92"/>
        <end position="111"/>
    </location>
</feature>
<feature type="transmembrane region" description="Helical" evidence="3">
    <location>
        <begin position="401"/>
        <end position="422"/>
    </location>
</feature>
<dbReference type="InterPro" id="IPR036259">
    <property type="entry name" value="MFS_trans_sf"/>
</dbReference>
<dbReference type="InParanoid" id="A0A0D2A4A8"/>
<dbReference type="RefSeq" id="XP_016211487.1">
    <property type="nucleotide sequence ID" value="XM_016360810.1"/>
</dbReference>
<keyword evidence="3" id="KW-0812">Transmembrane</keyword>
<reference evidence="4 5" key="1">
    <citation type="submission" date="2015-01" db="EMBL/GenBank/DDBJ databases">
        <title>The Genome Sequence of Ochroconis gallopava CBS43764.</title>
        <authorList>
            <consortium name="The Broad Institute Genomics Platform"/>
            <person name="Cuomo C."/>
            <person name="de Hoog S."/>
            <person name="Gorbushina A."/>
            <person name="Stielow B."/>
            <person name="Teixiera M."/>
            <person name="Abouelleil A."/>
            <person name="Chapman S.B."/>
            <person name="Priest M."/>
            <person name="Young S.K."/>
            <person name="Wortman J."/>
            <person name="Nusbaum C."/>
            <person name="Birren B."/>
        </authorList>
    </citation>
    <scope>NUCLEOTIDE SEQUENCE [LARGE SCALE GENOMIC DNA]</scope>
    <source>
        <strain evidence="4 5">CBS 43764</strain>
    </source>
</reference>
<dbReference type="AlphaFoldDB" id="A0A0D2A4A8"/>
<dbReference type="InterPro" id="IPR011701">
    <property type="entry name" value="MFS"/>
</dbReference>
<dbReference type="HOGENOM" id="CLU_001265_1_2_1"/>
<dbReference type="EMBL" id="KN847554">
    <property type="protein sequence ID" value="KIW01618.1"/>
    <property type="molecule type" value="Genomic_DNA"/>
</dbReference>
<dbReference type="PANTHER" id="PTHR11360">
    <property type="entry name" value="MONOCARBOXYLATE TRANSPORTER"/>
    <property type="match status" value="1"/>
</dbReference>
<dbReference type="InterPro" id="IPR050327">
    <property type="entry name" value="Proton-linked_MCT"/>
</dbReference>
<comment type="similarity">
    <text evidence="2">Belongs to the major facilitator superfamily. Monocarboxylate porter (TC 2.A.1.13) family.</text>
</comment>
<feature type="transmembrane region" description="Helical" evidence="3">
    <location>
        <begin position="295"/>
        <end position="316"/>
    </location>
</feature>
<evidence type="ECO:0000256" key="3">
    <source>
        <dbReference type="SAM" id="Phobius"/>
    </source>
</evidence>
<proteinExistence type="inferred from homology"/>
<keyword evidence="3" id="KW-1133">Transmembrane helix</keyword>
<dbReference type="GO" id="GO:0022857">
    <property type="term" value="F:transmembrane transporter activity"/>
    <property type="evidence" value="ECO:0007669"/>
    <property type="project" value="InterPro"/>
</dbReference>
<dbReference type="GeneID" id="27315062"/>
<evidence type="ECO:0000256" key="2">
    <source>
        <dbReference type="ARBA" id="ARBA00006727"/>
    </source>
</evidence>
<feature type="transmembrane region" description="Helical" evidence="3">
    <location>
        <begin position="123"/>
        <end position="141"/>
    </location>
</feature>
<evidence type="ECO:0000313" key="5">
    <source>
        <dbReference type="Proteomes" id="UP000053259"/>
    </source>
</evidence>
<accession>A0A0D2A4A8</accession>
<evidence type="ECO:0000313" key="4">
    <source>
        <dbReference type="EMBL" id="KIW01618.1"/>
    </source>
</evidence>
<feature type="transmembrane region" description="Helical" evidence="3">
    <location>
        <begin position="49"/>
        <end position="72"/>
    </location>
</feature>
<name>A0A0D2A4A8_9PEZI</name>
<keyword evidence="5" id="KW-1185">Reference proteome</keyword>
<dbReference type="OrthoDB" id="2213137at2759"/>
<feature type="transmembrane region" description="Helical" evidence="3">
    <location>
        <begin position="359"/>
        <end position="380"/>
    </location>
</feature>
<dbReference type="PANTHER" id="PTHR11360:SF156">
    <property type="entry name" value="MONOCARBOXYLATE TRANSPORTER, PUTATIVE (AFU_ORTHOLOGUE AFUA_4G14260)-RELATED"/>
    <property type="match status" value="1"/>
</dbReference>
<feature type="transmembrane region" description="Helical" evidence="3">
    <location>
        <begin position="442"/>
        <end position="461"/>
    </location>
</feature>
<dbReference type="Proteomes" id="UP000053259">
    <property type="component" value="Unassembled WGS sequence"/>
</dbReference>
<dbReference type="SUPFAM" id="SSF103473">
    <property type="entry name" value="MFS general substrate transporter"/>
    <property type="match status" value="1"/>
</dbReference>
<feature type="transmembrane region" description="Helical" evidence="3">
    <location>
        <begin position="328"/>
        <end position="347"/>
    </location>
</feature>
<organism evidence="4 5">
    <name type="scientific">Verruconis gallopava</name>
    <dbReference type="NCBI Taxonomy" id="253628"/>
    <lineage>
        <taxon>Eukaryota</taxon>
        <taxon>Fungi</taxon>
        <taxon>Dikarya</taxon>
        <taxon>Ascomycota</taxon>
        <taxon>Pezizomycotina</taxon>
        <taxon>Dothideomycetes</taxon>
        <taxon>Pleosporomycetidae</taxon>
        <taxon>Venturiales</taxon>
        <taxon>Sympoventuriaceae</taxon>
        <taxon>Verruconis</taxon>
    </lineage>
</organism>